<accession>A0A7W5GCK9</accession>
<dbReference type="Proteomes" id="UP000518605">
    <property type="component" value="Unassembled WGS sequence"/>
</dbReference>
<evidence type="ECO:0000313" key="2">
    <source>
        <dbReference type="Proteomes" id="UP000518605"/>
    </source>
</evidence>
<protein>
    <submittedName>
        <fullName evidence="1">Uncharacterized protein</fullName>
    </submittedName>
</protein>
<proteinExistence type="predicted"/>
<dbReference type="EMBL" id="JACHXW010000025">
    <property type="protein sequence ID" value="MBB3155514.1"/>
    <property type="molecule type" value="Genomic_DNA"/>
</dbReference>
<evidence type="ECO:0000313" key="1">
    <source>
        <dbReference type="EMBL" id="MBB3155514.1"/>
    </source>
</evidence>
<dbReference type="RefSeq" id="WP_183570267.1">
    <property type="nucleotide sequence ID" value="NZ_CBCSLB010000024.1"/>
</dbReference>
<gene>
    <name evidence="1" type="ORF">FHS16_005622</name>
</gene>
<name>A0A7W5GCK9_9BACL</name>
<reference evidence="1 2" key="1">
    <citation type="submission" date="2020-08" db="EMBL/GenBank/DDBJ databases">
        <title>Genomic Encyclopedia of Type Strains, Phase III (KMG-III): the genomes of soil and plant-associated and newly described type strains.</title>
        <authorList>
            <person name="Whitman W."/>
        </authorList>
    </citation>
    <scope>NUCLEOTIDE SEQUENCE [LARGE SCALE GENOMIC DNA]</scope>
    <source>
        <strain evidence="1 2">CECT 8234</strain>
    </source>
</reference>
<sequence length="53" mass="6596">MFTLKEKLYLLELLKQQNRKRLFGFHKKNPSHDRLVEKLEQMVRNEQVNREQL</sequence>
<dbReference type="AlphaFoldDB" id="A0A7W5GCK9"/>
<organism evidence="1 2">
    <name type="scientific">Paenibacillus endophyticus</name>
    <dbReference type="NCBI Taxonomy" id="1294268"/>
    <lineage>
        <taxon>Bacteria</taxon>
        <taxon>Bacillati</taxon>
        <taxon>Bacillota</taxon>
        <taxon>Bacilli</taxon>
        <taxon>Bacillales</taxon>
        <taxon>Paenibacillaceae</taxon>
        <taxon>Paenibacillus</taxon>
    </lineage>
</organism>
<comment type="caution">
    <text evidence="1">The sequence shown here is derived from an EMBL/GenBank/DDBJ whole genome shotgun (WGS) entry which is preliminary data.</text>
</comment>
<keyword evidence="2" id="KW-1185">Reference proteome</keyword>